<gene>
    <name evidence="1" type="ORF">ACFW88_36510</name>
</gene>
<dbReference type="Gene3D" id="3.90.1150.10">
    <property type="entry name" value="Aspartate Aminotransferase, domain 1"/>
    <property type="match status" value="1"/>
</dbReference>
<keyword evidence="1" id="KW-0808">Transferase</keyword>
<dbReference type="Proteomes" id="UP001599756">
    <property type="component" value="Unassembled WGS sequence"/>
</dbReference>
<dbReference type="EMBL" id="JBHYTS010000184">
    <property type="protein sequence ID" value="MFE1755970.1"/>
    <property type="molecule type" value="Genomic_DNA"/>
</dbReference>
<dbReference type="InterPro" id="IPR015422">
    <property type="entry name" value="PyrdxlP-dep_Trfase_small"/>
</dbReference>
<feature type="non-terminal residue" evidence="1">
    <location>
        <position position="97"/>
    </location>
</feature>
<sequence>MIHLNPAGLGRMPVAAREVLTRWARHEDQHGALALEERLDGGLRRRTQQHLAALLGAPADGITLHRGAAEAFAAHVARLPLGPGDRVWTTPYESASH</sequence>
<dbReference type="GO" id="GO:0008483">
    <property type="term" value="F:transaminase activity"/>
    <property type="evidence" value="ECO:0007669"/>
    <property type="project" value="UniProtKB-KW"/>
</dbReference>
<evidence type="ECO:0000313" key="1">
    <source>
        <dbReference type="EMBL" id="MFE1755970.1"/>
    </source>
</evidence>
<name>A0ABW6HH62_9ACTN</name>
<accession>A0ABW6HH62</accession>
<evidence type="ECO:0000313" key="2">
    <source>
        <dbReference type="Proteomes" id="UP001599756"/>
    </source>
</evidence>
<dbReference type="InterPro" id="IPR015421">
    <property type="entry name" value="PyrdxlP-dep_Trfase_major"/>
</dbReference>
<dbReference type="SUPFAM" id="SSF53383">
    <property type="entry name" value="PLP-dependent transferases"/>
    <property type="match status" value="1"/>
</dbReference>
<reference evidence="1 2" key="1">
    <citation type="submission" date="2024-09" db="EMBL/GenBank/DDBJ databases">
        <title>The Natural Products Discovery Center: Release of the First 8490 Sequenced Strains for Exploring Actinobacteria Biosynthetic Diversity.</title>
        <authorList>
            <person name="Kalkreuter E."/>
            <person name="Kautsar S.A."/>
            <person name="Yang D."/>
            <person name="Bader C.D."/>
            <person name="Teijaro C.N."/>
            <person name="Fluegel L."/>
            <person name="Davis C.M."/>
            <person name="Simpson J.R."/>
            <person name="Lauterbach L."/>
            <person name="Steele A.D."/>
            <person name="Gui C."/>
            <person name="Meng S."/>
            <person name="Li G."/>
            <person name="Viehrig K."/>
            <person name="Ye F."/>
            <person name="Su P."/>
            <person name="Kiefer A.F."/>
            <person name="Nichols A."/>
            <person name="Cepeda A.J."/>
            <person name="Yan W."/>
            <person name="Fan B."/>
            <person name="Jiang Y."/>
            <person name="Adhikari A."/>
            <person name="Zheng C.-J."/>
            <person name="Schuster L."/>
            <person name="Cowan T.M."/>
            <person name="Smanski M.J."/>
            <person name="Chevrette M.G."/>
            <person name="De Carvalho L.P.S."/>
            <person name="Shen B."/>
        </authorList>
    </citation>
    <scope>NUCLEOTIDE SEQUENCE [LARGE SCALE GENOMIC DNA]</scope>
    <source>
        <strain evidence="1 2">NPDC059500</strain>
    </source>
</reference>
<dbReference type="InterPro" id="IPR015424">
    <property type="entry name" value="PyrdxlP-dep_Trfase"/>
</dbReference>
<comment type="caution">
    <text evidence="1">The sequence shown here is derived from an EMBL/GenBank/DDBJ whole genome shotgun (WGS) entry which is preliminary data.</text>
</comment>
<dbReference type="Gene3D" id="3.40.640.10">
    <property type="entry name" value="Type I PLP-dependent aspartate aminotransferase-like (Major domain)"/>
    <property type="match status" value="1"/>
</dbReference>
<organism evidence="1 2">
    <name type="scientific">Streptomyces anandii</name>
    <dbReference type="NCBI Taxonomy" id="285454"/>
    <lineage>
        <taxon>Bacteria</taxon>
        <taxon>Bacillati</taxon>
        <taxon>Actinomycetota</taxon>
        <taxon>Actinomycetes</taxon>
        <taxon>Kitasatosporales</taxon>
        <taxon>Streptomycetaceae</taxon>
        <taxon>Streptomyces</taxon>
    </lineage>
</organism>
<keyword evidence="2" id="KW-1185">Reference proteome</keyword>
<proteinExistence type="predicted"/>
<keyword evidence="1" id="KW-0032">Aminotransferase</keyword>
<protein>
    <submittedName>
        <fullName evidence="1">Aminotransferase</fullName>
    </submittedName>
</protein>